<dbReference type="SUPFAM" id="SSF54909">
    <property type="entry name" value="Dimeric alpha+beta barrel"/>
    <property type="match status" value="1"/>
</dbReference>
<dbReference type="InterPro" id="IPR011008">
    <property type="entry name" value="Dimeric_a/b-barrel"/>
</dbReference>
<dbReference type="PROSITE" id="PS51502">
    <property type="entry name" value="S_R_A_B_BARREL"/>
    <property type="match status" value="1"/>
</dbReference>
<name>A0ABU0IA41_9HYPH</name>
<dbReference type="SMART" id="SM00886">
    <property type="entry name" value="Dabb"/>
    <property type="match status" value="1"/>
</dbReference>
<gene>
    <name evidence="3" type="ORF">QO005_001431</name>
</gene>
<sequence length="107" mass="11695">MILHTVLIRFKAAVQEAEKQALYDAVRALQADIPGMDDVKAGPNMSNEGLDGGFRDGFIITFATRAARDQFLKHPDYLVIGDTIVASTDGGLSGVLLFELELERRSD</sequence>
<dbReference type="EMBL" id="JAUSWH010000003">
    <property type="protein sequence ID" value="MDQ0455101.1"/>
    <property type="molecule type" value="Genomic_DNA"/>
</dbReference>
<evidence type="ECO:0000259" key="2">
    <source>
        <dbReference type="PROSITE" id="PS51502"/>
    </source>
</evidence>
<dbReference type="RefSeq" id="WP_307157291.1">
    <property type="nucleotide sequence ID" value="NZ_JAUSWH010000003.1"/>
</dbReference>
<feature type="domain" description="Stress-response A/B barrel" evidence="2">
    <location>
        <begin position="2"/>
        <end position="100"/>
    </location>
</feature>
<comment type="caution">
    <text evidence="3">The sequence shown here is derived from an EMBL/GenBank/DDBJ whole genome shotgun (WGS) entry which is preliminary data.</text>
</comment>
<protein>
    <recommendedName>
        <fullName evidence="2">Stress-response A/B barrel domain-containing protein</fullName>
    </recommendedName>
</protein>
<dbReference type="PANTHER" id="PTHR33178">
    <property type="match status" value="1"/>
</dbReference>
<dbReference type="Pfam" id="PF07876">
    <property type="entry name" value="Dabb"/>
    <property type="match status" value="1"/>
</dbReference>
<evidence type="ECO:0000313" key="3">
    <source>
        <dbReference type="EMBL" id="MDQ0455101.1"/>
    </source>
</evidence>
<accession>A0ABU0IA41</accession>
<evidence type="ECO:0000313" key="4">
    <source>
        <dbReference type="Proteomes" id="UP001235269"/>
    </source>
</evidence>
<dbReference type="PANTHER" id="PTHR33178:SF10">
    <property type="entry name" value="STRESS-RESPONSE A_B BARREL DOMAIN-CONTAINING PROTEIN"/>
    <property type="match status" value="1"/>
</dbReference>
<reference evidence="3 4" key="1">
    <citation type="submission" date="2023-07" db="EMBL/GenBank/DDBJ databases">
        <title>Genomic Encyclopedia of Type Strains, Phase IV (KMG-IV): sequencing the most valuable type-strain genomes for metagenomic binning, comparative biology and taxonomic classification.</title>
        <authorList>
            <person name="Goeker M."/>
        </authorList>
    </citation>
    <scope>NUCLEOTIDE SEQUENCE [LARGE SCALE GENOMIC DNA]</scope>
    <source>
        <strain evidence="3 4">DSM 100301</strain>
    </source>
</reference>
<dbReference type="InterPro" id="IPR044662">
    <property type="entry name" value="HS1/DABB1-like"/>
</dbReference>
<dbReference type="Gene3D" id="3.30.70.100">
    <property type="match status" value="1"/>
</dbReference>
<dbReference type="Proteomes" id="UP001235269">
    <property type="component" value="Unassembled WGS sequence"/>
</dbReference>
<keyword evidence="4" id="KW-1185">Reference proteome</keyword>
<proteinExistence type="predicted"/>
<organism evidence="3 4">
    <name type="scientific">Rhizobium paknamense</name>
    <dbReference type="NCBI Taxonomy" id="1206817"/>
    <lineage>
        <taxon>Bacteria</taxon>
        <taxon>Pseudomonadati</taxon>
        <taxon>Pseudomonadota</taxon>
        <taxon>Alphaproteobacteria</taxon>
        <taxon>Hyphomicrobiales</taxon>
        <taxon>Rhizobiaceae</taxon>
        <taxon>Rhizobium/Agrobacterium group</taxon>
        <taxon>Rhizobium</taxon>
    </lineage>
</organism>
<dbReference type="InterPro" id="IPR013097">
    <property type="entry name" value="Dabb"/>
</dbReference>
<comment type="subunit">
    <text evidence="1">Homodimer.</text>
</comment>
<evidence type="ECO:0000256" key="1">
    <source>
        <dbReference type="ARBA" id="ARBA00011738"/>
    </source>
</evidence>